<accession>A0A0M2XM98</accession>
<name>A0A0M2XM98_9CORY</name>
<dbReference type="Proteomes" id="UP001558353">
    <property type="component" value="Unassembled WGS sequence"/>
</dbReference>
<gene>
    <name evidence="2" type="ORF">HF852_05395</name>
    <name evidence="1" type="ORF">VVR64_02615</name>
</gene>
<evidence type="ECO:0000313" key="3">
    <source>
        <dbReference type="Proteomes" id="UP000589552"/>
    </source>
</evidence>
<evidence type="ECO:0000313" key="1">
    <source>
        <dbReference type="EMBL" id="MEX3527966.1"/>
    </source>
</evidence>
<reference evidence="1" key="3">
    <citation type="submission" date="2024-01" db="EMBL/GenBank/DDBJ databases">
        <authorList>
            <person name="De La Cruz K.F."/>
            <person name="Townsend E.C."/>
            <person name="Salamzade R."/>
            <person name="Kalan L.R."/>
        </authorList>
    </citation>
    <scope>NUCLEOTIDE SEQUENCE</scope>
    <source>
        <strain evidence="1">LK2569</strain>
    </source>
</reference>
<sequence length="135" mass="13630">MINAASFAARLFPGLILLNSGLGKRKLDAESAAGLQGFASTGIPAVTKLDPKTFGKMLSAGEIATGAALLAPVVPNRVAGAALTAFGAGFMSMYLRAPGQRQEGSLAPTQDGMSLAKDSWLLGLGAALLLAGDKK</sequence>
<proteinExistence type="predicted"/>
<protein>
    <recommendedName>
        <fullName evidence="5">DoxX family membrane protein</fullName>
    </recommendedName>
</protein>
<evidence type="ECO:0008006" key="5">
    <source>
        <dbReference type="Google" id="ProtNLM"/>
    </source>
</evidence>
<dbReference type="AlphaFoldDB" id="A0A0M2XM98"/>
<dbReference type="EMBL" id="JABAGA010000002">
    <property type="protein sequence ID" value="NMF09035.1"/>
    <property type="molecule type" value="Genomic_DNA"/>
</dbReference>
<evidence type="ECO:0000313" key="4">
    <source>
        <dbReference type="Proteomes" id="UP001558353"/>
    </source>
</evidence>
<evidence type="ECO:0000313" key="2">
    <source>
        <dbReference type="EMBL" id="NMF09035.1"/>
    </source>
</evidence>
<dbReference type="OrthoDB" id="3267263at2"/>
<reference evidence="2 3" key="1">
    <citation type="submission" date="2020-04" db="EMBL/GenBank/DDBJ databases">
        <authorList>
            <person name="Hitch T.C.A."/>
            <person name="Wylensek D."/>
            <person name="Clavel T."/>
        </authorList>
    </citation>
    <scope>NUCLEOTIDE SEQUENCE [LARGE SCALE GENOMIC DNA]</scope>
    <source>
        <strain evidence="2 3">BL-383-APC-2I</strain>
    </source>
</reference>
<reference evidence="1 4" key="2">
    <citation type="journal article" date="2024" name="Fungal Genet. Biol.">
        <title>The porcine skin microbiome exhibits broad fungal antagonism.</title>
        <authorList>
            <person name="De La Cruz K.F."/>
            <person name="Townsend E.C."/>
            <person name="Alex Cheong J.Z."/>
            <person name="Salamzade R."/>
            <person name="Liu A."/>
            <person name="Sandstrom S."/>
            <person name="Davila E."/>
            <person name="Huang L."/>
            <person name="Xu K.H."/>
            <person name="Wu S.Y."/>
            <person name="Meudt J.J."/>
            <person name="Shanmuganayagam D."/>
            <person name="Gibson A.L.F."/>
            <person name="Kalan L.R."/>
        </authorList>
    </citation>
    <scope>NUCLEOTIDE SEQUENCE [LARGE SCALE GENOMIC DNA]</scope>
    <source>
        <strain evidence="1 4">LK2569</strain>
    </source>
</reference>
<dbReference type="EMBL" id="JAYWMA010000002">
    <property type="protein sequence ID" value="MEX3527966.1"/>
    <property type="molecule type" value="Genomic_DNA"/>
</dbReference>
<comment type="caution">
    <text evidence="2">The sequence shown here is derived from an EMBL/GenBank/DDBJ whole genome shotgun (WGS) entry which is preliminary data.</text>
</comment>
<dbReference type="Proteomes" id="UP000589552">
    <property type="component" value="Unassembled WGS sequence"/>
</dbReference>
<organism evidence="2 3">
    <name type="scientific">Corynebacterium xerosis</name>
    <dbReference type="NCBI Taxonomy" id="1725"/>
    <lineage>
        <taxon>Bacteria</taxon>
        <taxon>Bacillati</taxon>
        <taxon>Actinomycetota</taxon>
        <taxon>Actinomycetes</taxon>
        <taxon>Mycobacteriales</taxon>
        <taxon>Corynebacteriaceae</taxon>
        <taxon>Corynebacterium</taxon>
    </lineage>
</organism>
<keyword evidence="4" id="KW-1185">Reference proteome</keyword>
<dbReference type="GeneID" id="95321411"/>
<dbReference type="RefSeq" id="WP_046651022.1">
    <property type="nucleotide sequence ID" value="NZ_JABAGA010000002.1"/>
</dbReference>